<comment type="similarity">
    <text evidence="1">Belongs to the bacterial solute-binding protein 8 family.</text>
</comment>
<dbReference type="OrthoDB" id="9787830at2"/>
<dbReference type="Pfam" id="PF01497">
    <property type="entry name" value="Peripla_BP_2"/>
    <property type="match status" value="1"/>
</dbReference>
<reference evidence="4" key="1">
    <citation type="submission" date="2018-02" db="EMBL/GenBank/DDBJ databases">
        <authorList>
            <person name="Hausmann B."/>
        </authorList>
    </citation>
    <scope>NUCLEOTIDE SEQUENCE [LARGE SCALE GENOMIC DNA]</scope>
    <source>
        <strain evidence="4">Peat soil MAG SbF1</strain>
    </source>
</reference>
<protein>
    <submittedName>
        <fullName evidence="3">ABC-type Fe3+-hydroxamate transport system, periplasmic component</fullName>
    </submittedName>
</protein>
<evidence type="ECO:0000256" key="1">
    <source>
        <dbReference type="ARBA" id="ARBA00008814"/>
    </source>
</evidence>
<dbReference type="PANTHER" id="PTHR30535:SF34">
    <property type="entry name" value="MOLYBDATE-BINDING PROTEIN MOLA"/>
    <property type="match status" value="1"/>
</dbReference>
<dbReference type="InterPro" id="IPR002491">
    <property type="entry name" value="ABC_transptr_periplasmic_BD"/>
</dbReference>
<dbReference type="GO" id="GO:0071281">
    <property type="term" value="P:cellular response to iron ion"/>
    <property type="evidence" value="ECO:0007669"/>
    <property type="project" value="TreeGrafter"/>
</dbReference>
<accession>A0A2U3JWS8</accession>
<dbReference type="Gene3D" id="1.20.58.2180">
    <property type="match status" value="1"/>
</dbReference>
<dbReference type="EMBL" id="OMOF01000013">
    <property type="protein sequence ID" value="SPF31896.1"/>
    <property type="molecule type" value="Genomic_DNA"/>
</dbReference>
<feature type="domain" description="Fe/B12 periplasmic-binding" evidence="2">
    <location>
        <begin position="1"/>
        <end position="141"/>
    </location>
</feature>
<evidence type="ECO:0000259" key="2">
    <source>
        <dbReference type="PROSITE" id="PS50983"/>
    </source>
</evidence>
<dbReference type="PANTHER" id="PTHR30535">
    <property type="entry name" value="VITAMIN B12-BINDING PROTEIN"/>
    <property type="match status" value="1"/>
</dbReference>
<dbReference type="SUPFAM" id="SSF53807">
    <property type="entry name" value="Helical backbone' metal receptor"/>
    <property type="match status" value="1"/>
</dbReference>
<dbReference type="Gene3D" id="3.40.50.1980">
    <property type="entry name" value="Nitrogenase molybdenum iron protein domain"/>
    <property type="match status" value="1"/>
</dbReference>
<dbReference type="AlphaFoldDB" id="A0A2U3JWS8"/>
<gene>
    <name evidence="3" type="ORF">SBF1_110022</name>
</gene>
<dbReference type="Proteomes" id="UP000238916">
    <property type="component" value="Unassembled WGS sequence"/>
</dbReference>
<proteinExistence type="inferred from homology"/>
<evidence type="ECO:0000313" key="4">
    <source>
        <dbReference type="Proteomes" id="UP000238916"/>
    </source>
</evidence>
<organism evidence="3 4">
    <name type="scientific">Candidatus Desulfosporosinus infrequens</name>
    <dbReference type="NCBI Taxonomy" id="2043169"/>
    <lineage>
        <taxon>Bacteria</taxon>
        <taxon>Bacillati</taxon>
        <taxon>Bacillota</taxon>
        <taxon>Clostridia</taxon>
        <taxon>Eubacteriales</taxon>
        <taxon>Desulfitobacteriaceae</taxon>
        <taxon>Desulfosporosinus</taxon>
    </lineage>
</organism>
<sequence>MLKYWDQKMAYVYAMVSKVPADQKKSVLYTSKDLSSVSGKNVWGNDLITASGGINSAAEITESSSKVSVEQIMKWNPDVIIVQKNGNAAEQLKKDPRISDLKAIKSGQVFEVPIGAFWWDRPSPESPLGFMWLATKLYPEYTKDIDLKKESKEFFKEFYNYDLSDEEYNSFF</sequence>
<name>A0A2U3JWS8_9FIRM</name>
<evidence type="ECO:0000313" key="3">
    <source>
        <dbReference type="EMBL" id="SPF31896.1"/>
    </source>
</evidence>
<dbReference type="PROSITE" id="PS50983">
    <property type="entry name" value="FE_B12_PBP"/>
    <property type="match status" value="1"/>
</dbReference>
<dbReference type="InterPro" id="IPR050902">
    <property type="entry name" value="ABC_Transporter_SBP"/>
</dbReference>